<keyword evidence="2" id="KW-1185">Reference proteome</keyword>
<accession>A0ABN9A0N5</accession>
<dbReference type="EMBL" id="OX459944">
    <property type="protein sequence ID" value="CAI9178572.1"/>
    <property type="molecule type" value="Genomic_DNA"/>
</dbReference>
<proteinExistence type="predicted"/>
<organism evidence="1 2">
    <name type="scientific">Rangifer tarandus platyrhynchus</name>
    <name type="common">Svalbard reindeer</name>
    <dbReference type="NCBI Taxonomy" id="3082113"/>
    <lineage>
        <taxon>Eukaryota</taxon>
        <taxon>Metazoa</taxon>
        <taxon>Chordata</taxon>
        <taxon>Craniata</taxon>
        <taxon>Vertebrata</taxon>
        <taxon>Euteleostomi</taxon>
        <taxon>Mammalia</taxon>
        <taxon>Eutheria</taxon>
        <taxon>Laurasiatheria</taxon>
        <taxon>Artiodactyla</taxon>
        <taxon>Ruminantia</taxon>
        <taxon>Pecora</taxon>
        <taxon>Cervidae</taxon>
        <taxon>Odocoileinae</taxon>
        <taxon>Rangifer</taxon>
    </lineage>
</organism>
<gene>
    <name evidence="1" type="ORF">MRATA1EN1_LOCUS27534</name>
</gene>
<sequence length="162" mass="18176">MKVCCISYAAYDILLWQPEQTATGISKHHMDSLGLVFQTSQRGPRNTQCSLSRPPSVQLWLGKSRIGNSNAHPFATLLHKAFGTQFTEVQEKNPRSEGQQGQHGALPPLPARFPAASWAPQMAWSQHSFTQLSPPQNKVMERFWRSYSAQEAASKPRVSDVW</sequence>
<reference evidence="1" key="1">
    <citation type="submission" date="2023-04" db="EMBL/GenBank/DDBJ databases">
        <authorList>
            <consortium name="ELIXIR-Norway"/>
        </authorList>
    </citation>
    <scope>NUCLEOTIDE SEQUENCE [LARGE SCALE GENOMIC DNA]</scope>
</reference>
<evidence type="ECO:0000313" key="1">
    <source>
        <dbReference type="EMBL" id="CAI9178572.1"/>
    </source>
</evidence>
<name>A0ABN9A0N5_RANTA</name>
<evidence type="ECO:0000313" key="2">
    <source>
        <dbReference type="Proteomes" id="UP001176941"/>
    </source>
</evidence>
<dbReference type="Proteomes" id="UP001176941">
    <property type="component" value="Chromosome 8"/>
</dbReference>
<protein>
    <submittedName>
        <fullName evidence="1">Uncharacterized protein</fullName>
    </submittedName>
</protein>